<name>A0A146MGW8_LYGHE</name>
<protein>
    <submittedName>
        <fullName evidence="1">Uncharacterized protein</fullName>
    </submittedName>
</protein>
<gene>
    <name evidence="1" type="ORF">g.81069</name>
</gene>
<dbReference type="EMBL" id="GDHC01000719">
    <property type="protein sequence ID" value="JAQ17910.1"/>
    <property type="molecule type" value="Transcribed_RNA"/>
</dbReference>
<sequence>MTCESSTDSVLNSTTRVAAIDCAALTRLYQEEKTPGCSIPTFMNTIRTEINQKKAPGFVTSLCLDRLLIELQVNPVNEVIILQLDGNINEEALKSTQVSKEGSPTNWFYEL</sequence>
<dbReference type="AlphaFoldDB" id="A0A146MGW8"/>
<reference evidence="1" key="1">
    <citation type="journal article" date="2016" name="Gigascience">
        <title>De novo construction of an expanded transcriptome assembly for the western tarnished plant bug, Lygus hesperus.</title>
        <authorList>
            <person name="Tassone E.E."/>
            <person name="Geib S.M."/>
            <person name="Hall B."/>
            <person name="Fabrick J.A."/>
            <person name="Brent C.S."/>
            <person name="Hull J.J."/>
        </authorList>
    </citation>
    <scope>NUCLEOTIDE SEQUENCE</scope>
</reference>
<evidence type="ECO:0000313" key="1">
    <source>
        <dbReference type="EMBL" id="JAQ17910.1"/>
    </source>
</evidence>
<organism evidence="1">
    <name type="scientific">Lygus hesperus</name>
    <name type="common">Western plant bug</name>
    <dbReference type="NCBI Taxonomy" id="30085"/>
    <lineage>
        <taxon>Eukaryota</taxon>
        <taxon>Metazoa</taxon>
        <taxon>Ecdysozoa</taxon>
        <taxon>Arthropoda</taxon>
        <taxon>Hexapoda</taxon>
        <taxon>Insecta</taxon>
        <taxon>Pterygota</taxon>
        <taxon>Neoptera</taxon>
        <taxon>Paraneoptera</taxon>
        <taxon>Hemiptera</taxon>
        <taxon>Heteroptera</taxon>
        <taxon>Panheteroptera</taxon>
        <taxon>Cimicomorpha</taxon>
        <taxon>Miridae</taxon>
        <taxon>Mirini</taxon>
        <taxon>Lygus</taxon>
    </lineage>
</organism>
<proteinExistence type="predicted"/>
<accession>A0A146MGW8</accession>